<dbReference type="EMBL" id="SMAG01000004">
    <property type="protein sequence ID" value="TCS94258.1"/>
    <property type="molecule type" value="Genomic_DNA"/>
</dbReference>
<dbReference type="SUPFAM" id="SSF53300">
    <property type="entry name" value="vWA-like"/>
    <property type="match status" value="1"/>
</dbReference>
<proteinExistence type="predicted"/>
<protein>
    <submittedName>
        <fullName evidence="3">D-amino-acid dehydrogenase/Ca-activated chloride channel family protein</fullName>
    </submittedName>
</protein>
<dbReference type="PROSITE" id="PS50234">
    <property type="entry name" value="VWFA"/>
    <property type="match status" value="1"/>
</dbReference>
<reference evidence="3 4" key="1">
    <citation type="submission" date="2019-03" db="EMBL/GenBank/DDBJ databases">
        <title>Genomic Encyclopedia of Type Strains, Phase IV (KMG-IV): sequencing the most valuable type-strain genomes for metagenomic binning, comparative biology and taxonomic classification.</title>
        <authorList>
            <person name="Goeker M."/>
        </authorList>
    </citation>
    <scope>NUCLEOTIDE SEQUENCE [LARGE SCALE GENOMIC DNA]</scope>
    <source>
        <strain evidence="3 4">DSM 45707</strain>
    </source>
</reference>
<sequence length="439" mass="48876">MKSKYLQLTMTFFLCVSLVGCNSLFSSSGDEADQTSKDGTSKKNVIPKAVNDFKTIMTQNPGKFSGDQYNEEAVNKELDNLPNNLSNEEYLDNLVYLLGEDYQPHYATIQAIDPTIRVNQATPEGKIPQVGKINVQILLDASGSMAGKVSGGQKMDLAKKAINSFAAGLPEEANVSLRVYGHKGSNSGKDKAVSCQSNEVVYPMSPYNNANFNGALNQFKPTGWTPLAAAIQAAKKDMENENGENVQNIVYVVSDGVETCGGNPVEAAKSLTQVGVKPIVNIIGFDVDDKGQKQLKEVAQAANGEFKYVYSQKDLESYLESQKKRLKTEWRLWRYSSKVEALKIWSEKYSVLDESRLAIDDLKVTEEERIKKAIEYLVQSGKVNENERLPLNELARKRGTFITMSTWKEFKRVKGALDDEKKLQDEKIEKMEEEGKKSL</sequence>
<dbReference type="Pfam" id="PF00092">
    <property type="entry name" value="VWA"/>
    <property type="match status" value="1"/>
</dbReference>
<evidence type="ECO:0000259" key="2">
    <source>
        <dbReference type="PROSITE" id="PS50234"/>
    </source>
</evidence>
<gene>
    <name evidence="3" type="ORF">EDD58_104127</name>
</gene>
<keyword evidence="4" id="KW-1185">Reference proteome</keyword>
<evidence type="ECO:0000313" key="3">
    <source>
        <dbReference type="EMBL" id="TCS94258.1"/>
    </source>
</evidence>
<keyword evidence="1" id="KW-0732">Signal</keyword>
<name>A0A4R3L5G1_9BACL</name>
<feature type="signal peptide" evidence="1">
    <location>
        <begin position="1"/>
        <end position="32"/>
    </location>
</feature>
<dbReference type="InterPro" id="IPR036465">
    <property type="entry name" value="vWFA_dom_sf"/>
</dbReference>
<organism evidence="3 4">
    <name type="scientific">Hazenella coriacea</name>
    <dbReference type="NCBI Taxonomy" id="1179467"/>
    <lineage>
        <taxon>Bacteria</taxon>
        <taxon>Bacillati</taxon>
        <taxon>Bacillota</taxon>
        <taxon>Bacilli</taxon>
        <taxon>Bacillales</taxon>
        <taxon>Thermoactinomycetaceae</taxon>
        <taxon>Hazenella</taxon>
    </lineage>
</organism>
<dbReference type="Gene3D" id="3.40.50.410">
    <property type="entry name" value="von Willebrand factor, type A domain"/>
    <property type="match status" value="2"/>
</dbReference>
<accession>A0A4R3L5G1</accession>
<feature type="chain" id="PRO_5020378939" evidence="1">
    <location>
        <begin position="33"/>
        <end position="439"/>
    </location>
</feature>
<dbReference type="OrthoDB" id="9783818at2"/>
<dbReference type="RefSeq" id="WP_131924782.1">
    <property type="nucleotide sequence ID" value="NZ_SMAG01000004.1"/>
</dbReference>
<dbReference type="PROSITE" id="PS51257">
    <property type="entry name" value="PROKAR_LIPOPROTEIN"/>
    <property type="match status" value="1"/>
</dbReference>
<evidence type="ECO:0000256" key="1">
    <source>
        <dbReference type="SAM" id="SignalP"/>
    </source>
</evidence>
<evidence type="ECO:0000313" key="4">
    <source>
        <dbReference type="Proteomes" id="UP000294937"/>
    </source>
</evidence>
<dbReference type="AlphaFoldDB" id="A0A4R3L5G1"/>
<dbReference type="InterPro" id="IPR002035">
    <property type="entry name" value="VWF_A"/>
</dbReference>
<dbReference type="Proteomes" id="UP000294937">
    <property type="component" value="Unassembled WGS sequence"/>
</dbReference>
<feature type="domain" description="VWFA" evidence="2">
    <location>
        <begin position="134"/>
        <end position="326"/>
    </location>
</feature>
<dbReference type="SMART" id="SM00327">
    <property type="entry name" value="VWA"/>
    <property type="match status" value="1"/>
</dbReference>
<comment type="caution">
    <text evidence="3">The sequence shown here is derived from an EMBL/GenBank/DDBJ whole genome shotgun (WGS) entry which is preliminary data.</text>
</comment>